<dbReference type="AlphaFoldDB" id="A0AA51RWA1"/>
<dbReference type="Proteomes" id="UP001239782">
    <property type="component" value="Chromosome"/>
</dbReference>
<evidence type="ECO:0000313" key="1">
    <source>
        <dbReference type="EMBL" id="WMS88752.1"/>
    </source>
</evidence>
<dbReference type="RefSeq" id="WP_309203973.1">
    <property type="nucleotide sequence ID" value="NZ_CP133548.1"/>
</dbReference>
<protein>
    <submittedName>
        <fullName evidence="1">Uncharacterized protein</fullName>
    </submittedName>
</protein>
<name>A0AA51RWA1_9GAMM</name>
<keyword evidence="2" id="KW-1185">Reference proteome</keyword>
<dbReference type="KEGG" id="plei:Q9312_07495"/>
<accession>A0AA51RWA1</accession>
<dbReference type="EMBL" id="CP133548">
    <property type="protein sequence ID" value="WMS88752.1"/>
    <property type="molecule type" value="Genomic_DNA"/>
</dbReference>
<reference evidence="1 2" key="1">
    <citation type="submission" date="2023-08" db="EMBL/GenBank/DDBJ databases">
        <title>Pleionea litopenaei sp. nov., isolated from stomach of juvenile Litopenaeus vannamei.</title>
        <authorList>
            <person name="Rho A.M."/>
            <person name="Hwang C.Y."/>
        </authorList>
    </citation>
    <scope>NUCLEOTIDE SEQUENCE [LARGE SCALE GENOMIC DNA]</scope>
    <source>
        <strain evidence="1 2">HL-JVS1</strain>
    </source>
</reference>
<organism evidence="1 2">
    <name type="scientific">Pleionea litopenaei</name>
    <dbReference type="NCBI Taxonomy" id="3070815"/>
    <lineage>
        <taxon>Bacteria</taxon>
        <taxon>Pseudomonadati</taxon>
        <taxon>Pseudomonadota</taxon>
        <taxon>Gammaproteobacteria</taxon>
        <taxon>Oceanospirillales</taxon>
        <taxon>Pleioneaceae</taxon>
        <taxon>Pleionea</taxon>
    </lineage>
</organism>
<gene>
    <name evidence="1" type="ORF">Q9312_07495</name>
</gene>
<proteinExistence type="predicted"/>
<evidence type="ECO:0000313" key="2">
    <source>
        <dbReference type="Proteomes" id="UP001239782"/>
    </source>
</evidence>
<sequence length="140" mass="15773">MSMVLWANILVNGVVESDEADKYALYKHAKKIDELTKILQVASFMSIHDCTDMEFNISEQELPDGMESTDELMAINGLWIDGSDAVDMLERLIDDISNNSIKFGMLSNDKDIIVDELKESLVFAKKAKELDGKFNFSVVM</sequence>